<dbReference type="InterPro" id="IPR018976">
    <property type="entry name" value="Imelysin-like"/>
</dbReference>
<protein>
    <recommendedName>
        <fullName evidence="3">Imelysin-like domain-containing protein</fullName>
    </recommendedName>
</protein>
<dbReference type="GO" id="GO:0030313">
    <property type="term" value="C:cell envelope"/>
    <property type="evidence" value="ECO:0007669"/>
    <property type="project" value="UniProtKB-SubCell"/>
</dbReference>
<dbReference type="Pfam" id="PF09375">
    <property type="entry name" value="Peptidase_M75"/>
    <property type="match status" value="1"/>
</dbReference>
<keyword evidence="5" id="KW-1185">Reference proteome</keyword>
<accession>A0A1C3WGN4</accession>
<dbReference type="InterPro" id="IPR034984">
    <property type="entry name" value="Imelysin-like_IPPA"/>
</dbReference>
<keyword evidence="2" id="KW-0732">Signal</keyword>
<feature type="domain" description="Imelysin-like" evidence="3">
    <location>
        <begin position="83"/>
        <end position="373"/>
    </location>
</feature>
<evidence type="ECO:0000313" key="5">
    <source>
        <dbReference type="Proteomes" id="UP000199101"/>
    </source>
</evidence>
<organism evidence="4 5">
    <name type="scientific">Rhizobium multihospitium</name>
    <dbReference type="NCBI Taxonomy" id="410764"/>
    <lineage>
        <taxon>Bacteria</taxon>
        <taxon>Pseudomonadati</taxon>
        <taxon>Pseudomonadota</taxon>
        <taxon>Alphaproteobacteria</taxon>
        <taxon>Hyphomicrobiales</taxon>
        <taxon>Rhizobiaceae</taxon>
        <taxon>Rhizobium/Agrobacterium group</taxon>
        <taxon>Rhizobium</taxon>
    </lineage>
</organism>
<proteinExistence type="predicted"/>
<name>A0A1C3WGN4_9HYPH</name>
<dbReference type="STRING" id="410764.GA0061103_5400"/>
<dbReference type="EMBL" id="FMAG01000005">
    <property type="protein sequence ID" value="SCB38844.1"/>
    <property type="molecule type" value="Genomic_DNA"/>
</dbReference>
<reference evidence="5" key="1">
    <citation type="submission" date="2016-08" db="EMBL/GenBank/DDBJ databases">
        <authorList>
            <person name="Varghese N."/>
            <person name="Submissions Spin"/>
        </authorList>
    </citation>
    <scope>NUCLEOTIDE SEQUENCE [LARGE SCALE GENOMIC DNA]</scope>
    <source>
        <strain evidence="5">HAMBI 2975</strain>
    </source>
</reference>
<gene>
    <name evidence="4" type="ORF">GA0061103_5400</name>
</gene>
<dbReference type="CDD" id="cd14659">
    <property type="entry name" value="Imelysin-like_IPPA"/>
    <property type="match status" value="1"/>
</dbReference>
<evidence type="ECO:0000259" key="3">
    <source>
        <dbReference type="Pfam" id="PF09375"/>
    </source>
</evidence>
<sequence>MRHWKSPEHFCFERSHGNAPSRCFHAIPDAKPLRTFAGIALAASLVLTVAALPAHAEDVRTNGAGLNEAAVPATLQKAVDDVIRPGYRAMHDSASKLTAAMKALCADPSATTLSDAKSAFGDTVKSWSHIEIVDTGPIIDKNRFEHILFYPDRKGVGLKQVQALIAKADEHDTTVEAVAGKSVALMSMTALEYVLFGNGSDVLGKDKQSFRCRYGAAVAGNIENTAKEIADEWDAPDGVQKSWKFPGKTSDDFMDNKEAVTALLGILVHSAANMRDQRLETFYKGDPTAARPKMAIYWRSANTWTSFTGNVEGIKMLWEKADMASLLPSDKRDVATKIDRLLNELATTAPTINTDIEAAIGNDAERAKIDKLLSVSRDLATSFSDQYGGAIGLSAGFSFADGD</sequence>
<dbReference type="InterPro" id="IPR038352">
    <property type="entry name" value="Imelysin_sf"/>
</dbReference>
<evidence type="ECO:0000313" key="4">
    <source>
        <dbReference type="EMBL" id="SCB38844.1"/>
    </source>
</evidence>
<evidence type="ECO:0000256" key="2">
    <source>
        <dbReference type="ARBA" id="ARBA00022729"/>
    </source>
</evidence>
<dbReference type="Proteomes" id="UP000199101">
    <property type="component" value="Unassembled WGS sequence"/>
</dbReference>
<evidence type="ECO:0000256" key="1">
    <source>
        <dbReference type="ARBA" id="ARBA00004196"/>
    </source>
</evidence>
<comment type="subcellular location">
    <subcellularLocation>
        <location evidence="1">Cell envelope</location>
    </subcellularLocation>
</comment>
<dbReference type="Gene3D" id="1.20.1420.20">
    <property type="entry name" value="M75 peptidase, HXXE motif"/>
    <property type="match status" value="1"/>
</dbReference>
<dbReference type="AlphaFoldDB" id="A0A1C3WGN4"/>